<reference evidence="1" key="1">
    <citation type="submission" date="2021-06" db="EMBL/GenBank/DDBJ databases">
        <authorList>
            <person name="Kallberg Y."/>
            <person name="Tangrot J."/>
            <person name="Rosling A."/>
        </authorList>
    </citation>
    <scope>NUCLEOTIDE SEQUENCE</scope>
    <source>
        <strain evidence="1">IL203A</strain>
    </source>
</reference>
<evidence type="ECO:0000313" key="2">
    <source>
        <dbReference type="Proteomes" id="UP000789702"/>
    </source>
</evidence>
<keyword evidence="2" id="KW-1185">Reference proteome</keyword>
<dbReference type="EMBL" id="CAJVPU010010794">
    <property type="protein sequence ID" value="CAG8608825.1"/>
    <property type="molecule type" value="Genomic_DNA"/>
</dbReference>
<evidence type="ECO:0000313" key="1">
    <source>
        <dbReference type="EMBL" id="CAG8608825.1"/>
    </source>
</evidence>
<name>A0ACA9MR81_9GLOM</name>
<dbReference type="Proteomes" id="UP000789702">
    <property type="component" value="Unassembled WGS sequence"/>
</dbReference>
<sequence length="223" mass="25482">MPFIIHVVCHIHSHLQPSYICEGNEKSSDVVSSSSMAITSVYQAIFGTKTKFAGLSYLDLKQPEIFQKLLENDSQIIAEYKDSSPNAVWNQTGVLKSFPGNTLFAINHPMTLQQLDQIYKAKFNYQTLIPNECTFVDWNNKTIMGHLFDLHLKKAVEDHDTLKNLYKNGFLNTSSQSLSTAESFWNCFHNSYDANFRGIDGKIYILSIIVESFTYQELMDKLE</sequence>
<protein>
    <submittedName>
        <fullName evidence="1">15669_t:CDS:1</fullName>
    </submittedName>
</protein>
<accession>A0ACA9MR81</accession>
<proteinExistence type="predicted"/>
<gene>
    <name evidence="1" type="ORF">DHETER_LOCUS7547</name>
</gene>
<organism evidence="1 2">
    <name type="scientific">Dentiscutata heterogama</name>
    <dbReference type="NCBI Taxonomy" id="1316150"/>
    <lineage>
        <taxon>Eukaryota</taxon>
        <taxon>Fungi</taxon>
        <taxon>Fungi incertae sedis</taxon>
        <taxon>Mucoromycota</taxon>
        <taxon>Glomeromycotina</taxon>
        <taxon>Glomeromycetes</taxon>
        <taxon>Diversisporales</taxon>
        <taxon>Gigasporaceae</taxon>
        <taxon>Dentiscutata</taxon>
    </lineage>
</organism>
<feature type="non-terminal residue" evidence="1">
    <location>
        <position position="223"/>
    </location>
</feature>
<comment type="caution">
    <text evidence="1">The sequence shown here is derived from an EMBL/GenBank/DDBJ whole genome shotgun (WGS) entry which is preliminary data.</text>
</comment>